<keyword evidence="2" id="KW-1185">Reference proteome</keyword>
<accession>B8DZJ7</accession>
<sequence length="282" mass="31697">MKKFIVLMLIIFFVFFVSGCVKQEPQADKDLSSTELNNIYDLVNSGEYNKSIQIYMSDLPGNLWPTSPVSKPELSKLIEKAPMAKSIDKVSIELNWQGPDADGWYTLTLDSSSYLKIRYYSSLKKLELKAYLDSTDTLRFVVVEEGYFVFNKNIRVDTINVYPVSGKFSFYFLAPSKNDPNKMNKFGLTLSWDDISITCLSQFNNIGILTGSMGLYMTYVDYDQNINVNNKLMANFTSSVNGADTTDPILIISGTKDSDGDPTTDGYDNFDLELPLADLLGT</sequence>
<organism evidence="1 2">
    <name type="scientific">Dictyoglomus turgidum (strain DSM 6724 / Z-1310)</name>
    <dbReference type="NCBI Taxonomy" id="515635"/>
    <lineage>
        <taxon>Bacteria</taxon>
        <taxon>Pseudomonadati</taxon>
        <taxon>Dictyoglomota</taxon>
        <taxon>Dictyoglomia</taxon>
        <taxon>Dictyoglomales</taxon>
        <taxon>Dictyoglomaceae</taxon>
        <taxon>Dictyoglomus</taxon>
    </lineage>
</organism>
<evidence type="ECO:0000313" key="2">
    <source>
        <dbReference type="Proteomes" id="UP000007719"/>
    </source>
</evidence>
<dbReference type="EnsemblBacteria" id="ACK41930">
    <property type="protein sequence ID" value="ACK41930"/>
    <property type="gene ID" value="Dtur_0645"/>
</dbReference>
<dbReference type="InParanoid" id="B8DZJ7"/>
<dbReference type="RefSeq" id="WP_012583015.1">
    <property type="nucleotide sequence ID" value="NC_011661.1"/>
</dbReference>
<name>B8DZJ7_DICTD</name>
<dbReference type="STRING" id="515635.Dtur_0645"/>
<reference evidence="2" key="1">
    <citation type="journal article" date="2016" name="Front. Microbiol.">
        <title>The complete genome sequence of hyperthermophile Dictyoglomus turgidum DSM 6724 reveals a specialized carbohydrate fermentor.</title>
        <authorList>
            <person name="Brumm P.J."/>
            <person name="Gowda K."/>
            <person name="Robb F.T."/>
            <person name="Mead D.A."/>
        </authorList>
    </citation>
    <scope>NUCLEOTIDE SEQUENCE [LARGE SCALE GENOMIC DNA]</scope>
    <source>
        <strain evidence="2">DSM 6724 / Z-1310</strain>
    </source>
</reference>
<proteinExistence type="predicted"/>
<dbReference type="OrthoDB" id="9815225at2"/>
<dbReference type="AlphaFoldDB" id="B8DZJ7"/>
<keyword evidence="1" id="KW-0449">Lipoprotein</keyword>
<dbReference type="EMBL" id="CP001251">
    <property type="protein sequence ID" value="ACK41930.1"/>
    <property type="molecule type" value="Genomic_DNA"/>
</dbReference>
<gene>
    <name evidence="1" type="ordered locus">Dtur_0645</name>
</gene>
<dbReference type="Proteomes" id="UP000007719">
    <property type="component" value="Chromosome"/>
</dbReference>
<evidence type="ECO:0000313" key="1">
    <source>
        <dbReference type="EMBL" id="ACK41930.1"/>
    </source>
</evidence>
<protein>
    <submittedName>
        <fullName evidence="1">Lipoprotein, putative</fullName>
    </submittedName>
</protein>
<dbReference type="HOGENOM" id="CLU_1000151_0_0_0"/>
<dbReference type="KEGG" id="dtu:Dtur_0645"/>
<dbReference type="PROSITE" id="PS51257">
    <property type="entry name" value="PROKAR_LIPOPROTEIN"/>
    <property type="match status" value="1"/>
</dbReference>